<dbReference type="OrthoDB" id="9917090at2"/>
<organism evidence="1 2">
    <name type="scientific">Paraburkholderia phytofirmans (strain DSM 17436 / LMG 22146 / PsJN)</name>
    <name type="common">Burkholderia phytofirmans</name>
    <dbReference type="NCBI Taxonomy" id="398527"/>
    <lineage>
        <taxon>Bacteria</taxon>
        <taxon>Pseudomonadati</taxon>
        <taxon>Pseudomonadota</taxon>
        <taxon>Betaproteobacteria</taxon>
        <taxon>Burkholderiales</taxon>
        <taxon>Burkholderiaceae</taxon>
        <taxon>Paraburkholderia</taxon>
    </lineage>
</organism>
<protein>
    <submittedName>
        <fullName evidence="1">Uncharacterized protein</fullName>
    </submittedName>
</protein>
<geneLocation type="plasmid" evidence="1 2">
    <name>pBPHYT01</name>
</geneLocation>
<accession>B2TH67</accession>
<dbReference type="EMBL" id="CP001054">
    <property type="protein sequence ID" value="ACD21616.1"/>
    <property type="molecule type" value="Genomic_DNA"/>
</dbReference>
<evidence type="ECO:0000313" key="1">
    <source>
        <dbReference type="EMBL" id="ACD21616.1"/>
    </source>
</evidence>
<dbReference type="KEGG" id="bpy:Bphyt_7331"/>
<evidence type="ECO:0000313" key="2">
    <source>
        <dbReference type="Proteomes" id="UP000001739"/>
    </source>
</evidence>
<keyword evidence="1" id="KW-0614">Plasmid</keyword>
<name>B2TH67_PARPJ</name>
<gene>
    <name evidence="1" type="ordered locus">Bphyt_7331</name>
</gene>
<dbReference type="AlphaFoldDB" id="B2TH67"/>
<dbReference type="RefSeq" id="WP_012430985.1">
    <property type="nucleotide sequence ID" value="NC_010679.1"/>
</dbReference>
<sequence>MTSEAPTPEAVDSFRSKLRAGDMVGAFWTIKQLRPEDAAMMMLRAGFGVAYDHKRNIKHFWTRTQADIVEACRRNTDGYGLRGKDV</sequence>
<dbReference type="Proteomes" id="UP000001739">
    <property type="component" value="Plasmid pBPHYT01"/>
</dbReference>
<proteinExistence type="predicted"/>
<reference evidence="1 2" key="1">
    <citation type="journal article" date="2011" name="J. Bacteriol.">
        <title>Complete genome sequence of the plant growth-promoting endophyte Burkholderia phytofirmans strain PsJN.</title>
        <authorList>
            <person name="Weilharter A."/>
            <person name="Mitter B."/>
            <person name="Shin M.V."/>
            <person name="Chain P.S."/>
            <person name="Nowak J."/>
            <person name="Sessitsch A."/>
        </authorList>
    </citation>
    <scope>NUCLEOTIDE SEQUENCE [LARGE SCALE GENOMIC DNA]</scope>
    <source>
        <strain evidence="2">DSM 17436 / LMG 22146 / PsJN</strain>
        <plasmid evidence="1 2">pBPHYT01</plasmid>
    </source>
</reference>
<dbReference type="HOGENOM" id="CLU_2491895_0_0_4"/>